<accession>A0ABD3MDF2</accession>
<evidence type="ECO:0000313" key="3">
    <source>
        <dbReference type="Proteomes" id="UP001530293"/>
    </source>
</evidence>
<proteinExistence type="predicted"/>
<feature type="region of interest" description="Disordered" evidence="1">
    <location>
        <begin position="1"/>
        <end position="22"/>
    </location>
</feature>
<protein>
    <submittedName>
        <fullName evidence="2">Uncharacterized protein</fullName>
    </submittedName>
</protein>
<dbReference type="AlphaFoldDB" id="A0ABD3MDF2"/>
<dbReference type="EMBL" id="JALLBG020000140">
    <property type="protein sequence ID" value="KAL3762145.1"/>
    <property type="molecule type" value="Genomic_DNA"/>
</dbReference>
<evidence type="ECO:0000256" key="1">
    <source>
        <dbReference type="SAM" id="MobiDB-lite"/>
    </source>
</evidence>
<feature type="compositionally biased region" description="Basic residues" evidence="1">
    <location>
        <begin position="94"/>
        <end position="103"/>
    </location>
</feature>
<keyword evidence="3" id="KW-1185">Reference proteome</keyword>
<sequence>MASSSTSTSTAAVGDDSVQPTPLLSDYEQWRARNIERNNARLRQLGLIGQEEERMSNDVAWGRRRQPHHEELQVRKRDDEDGEYNIDDDDGLKKGKKRPRKAKAASPPREGSRKSRRLANQPALGEEGIDVANDDDNDWRNDKTLTTKERRAALVAECREARQRAANEVAKAGFQLAAKENPTASYEHCLMRVRSMSEKALAARVRKIESAAGKHCVVKMAIFKSCLQDENMWELATLASESLERLKALLPPQSD</sequence>
<comment type="caution">
    <text evidence="2">The sequence shown here is derived from an EMBL/GenBank/DDBJ whole genome shotgun (WGS) entry which is preliminary data.</text>
</comment>
<reference evidence="2 3" key="1">
    <citation type="submission" date="2024-10" db="EMBL/GenBank/DDBJ databases">
        <title>Updated reference genomes for cyclostephanoid diatoms.</title>
        <authorList>
            <person name="Roberts W.R."/>
            <person name="Alverson A.J."/>
        </authorList>
    </citation>
    <scope>NUCLEOTIDE SEQUENCE [LARGE SCALE GENOMIC DNA]</scope>
    <source>
        <strain evidence="2 3">AJA232-27</strain>
    </source>
</reference>
<feature type="compositionally biased region" description="Acidic residues" evidence="1">
    <location>
        <begin position="80"/>
        <end position="90"/>
    </location>
</feature>
<feature type="region of interest" description="Disordered" evidence="1">
    <location>
        <begin position="46"/>
        <end position="142"/>
    </location>
</feature>
<evidence type="ECO:0000313" key="2">
    <source>
        <dbReference type="EMBL" id="KAL3762145.1"/>
    </source>
</evidence>
<dbReference type="Proteomes" id="UP001530293">
    <property type="component" value="Unassembled WGS sequence"/>
</dbReference>
<feature type="compositionally biased region" description="Acidic residues" evidence="1">
    <location>
        <begin position="127"/>
        <end position="137"/>
    </location>
</feature>
<feature type="compositionally biased region" description="Basic and acidic residues" evidence="1">
    <location>
        <begin position="68"/>
        <end position="79"/>
    </location>
</feature>
<organism evidence="2 3">
    <name type="scientific">Discostella pseudostelligera</name>
    <dbReference type="NCBI Taxonomy" id="259834"/>
    <lineage>
        <taxon>Eukaryota</taxon>
        <taxon>Sar</taxon>
        <taxon>Stramenopiles</taxon>
        <taxon>Ochrophyta</taxon>
        <taxon>Bacillariophyta</taxon>
        <taxon>Coscinodiscophyceae</taxon>
        <taxon>Thalassiosirophycidae</taxon>
        <taxon>Stephanodiscales</taxon>
        <taxon>Stephanodiscaceae</taxon>
        <taxon>Discostella</taxon>
    </lineage>
</organism>
<feature type="compositionally biased region" description="Low complexity" evidence="1">
    <location>
        <begin position="1"/>
        <end position="12"/>
    </location>
</feature>
<gene>
    <name evidence="2" type="ORF">ACHAWU_001596</name>
</gene>
<name>A0ABD3MDF2_9STRA</name>